<keyword evidence="1" id="KW-0732">Signal</keyword>
<feature type="non-terminal residue" evidence="3">
    <location>
        <position position="1"/>
    </location>
</feature>
<dbReference type="Pfam" id="PF18962">
    <property type="entry name" value="Por_Secre_tail"/>
    <property type="match status" value="1"/>
</dbReference>
<gene>
    <name evidence="3" type="ORF">SAMN06296427_1182</name>
</gene>
<evidence type="ECO:0000313" key="4">
    <source>
        <dbReference type="Proteomes" id="UP000192393"/>
    </source>
</evidence>
<proteinExistence type="predicted"/>
<dbReference type="AlphaFoldDB" id="A0A1W2D4D6"/>
<evidence type="ECO:0000256" key="1">
    <source>
        <dbReference type="ARBA" id="ARBA00022729"/>
    </source>
</evidence>
<name>A0A1W2D4D6_9FLAO</name>
<organism evidence="3 4">
    <name type="scientific">Moheibacter sediminis</name>
    <dbReference type="NCBI Taxonomy" id="1434700"/>
    <lineage>
        <taxon>Bacteria</taxon>
        <taxon>Pseudomonadati</taxon>
        <taxon>Bacteroidota</taxon>
        <taxon>Flavobacteriia</taxon>
        <taxon>Flavobacteriales</taxon>
        <taxon>Weeksellaceae</taxon>
        <taxon>Moheibacter</taxon>
    </lineage>
</organism>
<accession>A0A1W2D4D6</accession>
<dbReference type="EMBL" id="FWXS01000018">
    <property type="protein sequence ID" value="SMC92301.1"/>
    <property type="molecule type" value="Genomic_DNA"/>
</dbReference>
<dbReference type="OrthoDB" id="978867at2"/>
<dbReference type="NCBIfam" id="TIGR04183">
    <property type="entry name" value="Por_Secre_tail"/>
    <property type="match status" value="1"/>
</dbReference>
<feature type="domain" description="Secretion system C-terminal sorting" evidence="2">
    <location>
        <begin position="6"/>
        <end position="53"/>
    </location>
</feature>
<dbReference type="Proteomes" id="UP000192393">
    <property type="component" value="Unassembled WGS sequence"/>
</dbReference>
<dbReference type="InterPro" id="IPR026444">
    <property type="entry name" value="Secre_tail"/>
</dbReference>
<evidence type="ECO:0000313" key="3">
    <source>
        <dbReference type="EMBL" id="SMC92301.1"/>
    </source>
</evidence>
<keyword evidence="4" id="KW-1185">Reference proteome</keyword>
<reference evidence="3 4" key="1">
    <citation type="submission" date="2017-04" db="EMBL/GenBank/DDBJ databases">
        <authorList>
            <person name="Afonso C.L."/>
            <person name="Miller P.J."/>
            <person name="Scott M.A."/>
            <person name="Spackman E."/>
            <person name="Goraichik I."/>
            <person name="Dimitrov K.M."/>
            <person name="Suarez D.L."/>
            <person name="Swayne D.E."/>
        </authorList>
    </citation>
    <scope>NUCLEOTIDE SEQUENCE [LARGE SCALE GENOMIC DNA]</scope>
    <source>
        <strain evidence="3 4">CGMCC 1.12708</strain>
    </source>
</reference>
<protein>
    <submittedName>
        <fullName evidence="3">Por secretion system C-terminal sorting domain-containing protein</fullName>
    </submittedName>
</protein>
<evidence type="ECO:0000259" key="2">
    <source>
        <dbReference type="Pfam" id="PF18962"/>
    </source>
</evidence>
<sequence>NEVVKSVQVYDLNGKLILNQTSNSISNVNLNALPKGTYVVKATTDKQVNTFKIVKS</sequence>